<accession>A0A0A9A4K5</accession>
<organism evidence="1">
    <name type="scientific">Arundo donax</name>
    <name type="common">Giant reed</name>
    <name type="synonym">Donax arundinaceus</name>
    <dbReference type="NCBI Taxonomy" id="35708"/>
    <lineage>
        <taxon>Eukaryota</taxon>
        <taxon>Viridiplantae</taxon>
        <taxon>Streptophyta</taxon>
        <taxon>Embryophyta</taxon>
        <taxon>Tracheophyta</taxon>
        <taxon>Spermatophyta</taxon>
        <taxon>Magnoliopsida</taxon>
        <taxon>Liliopsida</taxon>
        <taxon>Poales</taxon>
        <taxon>Poaceae</taxon>
        <taxon>PACMAD clade</taxon>
        <taxon>Arundinoideae</taxon>
        <taxon>Arundineae</taxon>
        <taxon>Arundo</taxon>
    </lineage>
</organism>
<evidence type="ECO:0000313" key="1">
    <source>
        <dbReference type="EMBL" id="JAD46021.1"/>
    </source>
</evidence>
<reference evidence="1" key="2">
    <citation type="journal article" date="2015" name="Data Brief">
        <title>Shoot transcriptome of the giant reed, Arundo donax.</title>
        <authorList>
            <person name="Barrero R.A."/>
            <person name="Guerrero F.D."/>
            <person name="Moolhuijzen P."/>
            <person name="Goolsby J.A."/>
            <person name="Tidwell J."/>
            <person name="Bellgard S.E."/>
            <person name="Bellgard M.I."/>
        </authorList>
    </citation>
    <scope>NUCLEOTIDE SEQUENCE</scope>
    <source>
        <tissue evidence="1">Shoot tissue taken approximately 20 cm above the soil surface</tissue>
    </source>
</reference>
<sequence length="31" mass="3602">MIACISCCSFVTAFFNYLYRFLSSLWGHSSF</sequence>
<dbReference type="EMBL" id="GBRH01251874">
    <property type="protein sequence ID" value="JAD46021.1"/>
    <property type="molecule type" value="Transcribed_RNA"/>
</dbReference>
<dbReference type="AlphaFoldDB" id="A0A0A9A4K5"/>
<name>A0A0A9A4K5_ARUDO</name>
<proteinExistence type="predicted"/>
<reference evidence="1" key="1">
    <citation type="submission" date="2014-09" db="EMBL/GenBank/DDBJ databases">
        <authorList>
            <person name="Magalhaes I.L.F."/>
            <person name="Oliveira U."/>
            <person name="Santos F.R."/>
            <person name="Vidigal T.H.D.A."/>
            <person name="Brescovit A.D."/>
            <person name="Santos A.J."/>
        </authorList>
    </citation>
    <scope>NUCLEOTIDE SEQUENCE</scope>
    <source>
        <tissue evidence="1">Shoot tissue taken approximately 20 cm above the soil surface</tissue>
    </source>
</reference>
<protein>
    <submittedName>
        <fullName evidence="1">Uncharacterized protein</fullName>
    </submittedName>
</protein>